<feature type="domain" description="HTH cro/C1-type" evidence="2">
    <location>
        <begin position="22"/>
        <end position="76"/>
    </location>
</feature>
<proteinExistence type="predicted"/>
<dbReference type="GO" id="GO:0003700">
    <property type="term" value="F:DNA-binding transcription factor activity"/>
    <property type="evidence" value="ECO:0007669"/>
    <property type="project" value="TreeGrafter"/>
</dbReference>
<dbReference type="Gene3D" id="1.10.260.40">
    <property type="entry name" value="lambda repressor-like DNA-binding domains"/>
    <property type="match status" value="1"/>
</dbReference>
<dbReference type="SUPFAM" id="SSF47413">
    <property type="entry name" value="lambda repressor-like DNA-binding domains"/>
    <property type="match status" value="1"/>
</dbReference>
<dbReference type="Gene3D" id="2.60.120.10">
    <property type="entry name" value="Jelly Rolls"/>
    <property type="match status" value="1"/>
</dbReference>
<dbReference type="InterPro" id="IPR050807">
    <property type="entry name" value="TransReg_Diox_bact_type"/>
</dbReference>
<evidence type="ECO:0000259" key="2">
    <source>
        <dbReference type="PROSITE" id="PS50943"/>
    </source>
</evidence>
<reference evidence="3 4" key="1">
    <citation type="submission" date="2016-12" db="EMBL/GenBank/DDBJ databases">
        <title>The genome of dimorphic prosthecate Glycocaulis alkaliphilus 6b-8t, isolated from crude oil dictates its adaptability in petroleum environments.</title>
        <authorList>
            <person name="Wu X.-L."/>
            <person name="Geng S."/>
        </authorList>
    </citation>
    <scope>NUCLEOTIDE SEQUENCE [LARGE SCALE GENOMIC DNA]</scope>
    <source>
        <strain evidence="3 4">6B-8</strain>
    </source>
</reference>
<evidence type="ECO:0000256" key="1">
    <source>
        <dbReference type="ARBA" id="ARBA00023125"/>
    </source>
</evidence>
<gene>
    <name evidence="3" type="ORF">X907_0268</name>
</gene>
<evidence type="ECO:0000313" key="3">
    <source>
        <dbReference type="EMBL" id="AZU02816.1"/>
    </source>
</evidence>
<dbReference type="GO" id="GO:0003677">
    <property type="term" value="F:DNA binding"/>
    <property type="evidence" value="ECO:0007669"/>
    <property type="project" value="UniProtKB-KW"/>
</dbReference>
<organism evidence="3 4">
    <name type="scientific">Glycocaulis alkaliphilus</name>
    <dbReference type="NCBI Taxonomy" id="1434191"/>
    <lineage>
        <taxon>Bacteria</taxon>
        <taxon>Pseudomonadati</taxon>
        <taxon>Pseudomonadota</taxon>
        <taxon>Alphaproteobacteria</taxon>
        <taxon>Maricaulales</taxon>
        <taxon>Maricaulaceae</taxon>
        <taxon>Glycocaulis</taxon>
    </lineage>
</organism>
<dbReference type="InterPro" id="IPR011051">
    <property type="entry name" value="RmlC_Cupin_sf"/>
</dbReference>
<dbReference type="PANTHER" id="PTHR46797:SF20">
    <property type="entry name" value="BLR4304 PROTEIN"/>
    <property type="match status" value="1"/>
</dbReference>
<evidence type="ECO:0000313" key="4">
    <source>
        <dbReference type="Proteomes" id="UP000286954"/>
    </source>
</evidence>
<dbReference type="Pfam" id="PF12844">
    <property type="entry name" value="HTH_19"/>
    <property type="match status" value="1"/>
</dbReference>
<protein>
    <submittedName>
        <fullName evidence="3">Transcriptional regulator, XRE family</fullName>
    </submittedName>
</protein>
<dbReference type="EMBL" id="CP018911">
    <property type="protein sequence ID" value="AZU02816.1"/>
    <property type="molecule type" value="Genomic_DNA"/>
</dbReference>
<sequence>MNQGPAMNNSAADTHTTLGQVVRAIRQRNGWTLKEMSERSGIPLSTLSKIEHDRLTLTYDKLLQLSQRLNIPLSDLFSVPAQDSAPASGPVTGLRAKGTLDTGMRVETDNYDYFYLCTELRKKSMIPIFTKVRARSVEEFGDLIRHGGEEFIFVLEGRVEVHTEFYDPVVLEKWESFYLDSSMGHAYLAGEGCDEALVIGVCGGDERIDMESLVHIGEKRDATG</sequence>
<dbReference type="SMART" id="SM00530">
    <property type="entry name" value="HTH_XRE"/>
    <property type="match status" value="1"/>
</dbReference>
<dbReference type="AlphaFoldDB" id="A0A3T0E6I4"/>
<keyword evidence="4" id="KW-1185">Reference proteome</keyword>
<dbReference type="CDD" id="cd00093">
    <property type="entry name" value="HTH_XRE"/>
    <property type="match status" value="1"/>
</dbReference>
<dbReference type="InterPro" id="IPR010982">
    <property type="entry name" value="Lambda_DNA-bd_dom_sf"/>
</dbReference>
<dbReference type="InterPro" id="IPR001387">
    <property type="entry name" value="Cro/C1-type_HTH"/>
</dbReference>
<dbReference type="SUPFAM" id="SSF51182">
    <property type="entry name" value="RmlC-like cupins"/>
    <property type="match status" value="1"/>
</dbReference>
<dbReference type="GO" id="GO:0005829">
    <property type="term" value="C:cytosol"/>
    <property type="evidence" value="ECO:0007669"/>
    <property type="project" value="TreeGrafter"/>
</dbReference>
<dbReference type="PANTHER" id="PTHR46797">
    <property type="entry name" value="HTH-TYPE TRANSCRIPTIONAL REGULATOR"/>
    <property type="match status" value="1"/>
</dbReference>
<accession>A0A3T0E6I4</accession>
<dbReference type="CDD" id="cd02209">
    <property type="entry name" value="cupin_XRE_C"/>
    <property type="match status" value="1"/>
</dbReference>
<name>A0A3T0E6I4_9PROT</name>
<keyword evidence="1" id="KW-0238">DNA-binding</keyword>
<dbReference type="KEGG" id="gak:X907_0268"/>
<dbReference type="PROSITE" id="PS50943">
    <property type="entry name" value="HTH_CROC1"/>
    <property type="match status" value="1"/>
</dbReference>
<dbReference type="InterPro" id="IPR014710">
    <property type="entry name" value="RmlC-like_jellyroll"/>
</dbReference>
<dbReference type="Proteomes" id="UP000286954">
    <property type="component" value="Chromosome"/>
</dbReference>